<sequence length="420" mass="45201">MGQPLNASQETMLAHAEQTEQMALMLDGTIAFDPSVFQGMMTTALGPIGAPFIAAFMAAITNQHINAQEAAAALHAHAQATRESALQYETTDELNAAELAADKDLAEELGDQLDSVKKEADKFEPFKQDPGEIPDRGSHHGVDPDQFQHVYGRLPQSDADWKMAAIMDTHSMVGRNHGVPARVDVGRIKAVPGQGIVRVGLYIPATDVFNMPNDLGDARGPKEQFDPRQTRVSLYIDYENGVVAARQNPSVDIQGKTEVQDPVIDVQQTTDGRVRIHYDATNPLAPFFSHAAGLSVNGEITLTPTANGVHIDGQVGDYPSMEVYQDRNGTTTTAYAYQATGSEFGPMENLPKSHPVGNGPTGSIQEYQPGLQWDGPGIPSNRPQVPVPDESMTLAPEDGDSPPQLNPVAPQQPPAMRGDI</sequence>
<dbReference type="KEGG" id="srt:Srot_0090"/>
<protein>
    <submittedName>
        <fullName evidence="2">Uncharacterized protein</fullName>
    </submittedName>
</protein>
<dbReference type="EMBL" id="CP001958">
    <property type="protein sequence ID" value="ADG96582.1"/>
    <property type="molecule type" value="Genomic_DNA"/>
</dbReference>
<evidence type="ECO:0000256" key="1">
    <source>
        <dbReference type="SAM" id="MobiDB-lite"/>
    </source>
</evidence>
<accession>D6Z9Q5</accession>
<reference evidence="2 3" key="1">
    <citation type="journal article" date="2010" name="Stand. Genomic Sci.">
        <title>Complete genome sequence of Segniliparus rotundus type strain (CDC 1076).</title>
        <authorList>
            <person name="Sikorski J."/>
            <person name="Lapidus A."/>
            <person name="Copeland A."/>
            <person name="Misra M."/>
            <person name="Glavina Del Rio T."/>
            <person name="Nolan M."/>
            <person name="Lucas S."/>
            <person name="Chen F."/>
            <person name="Tice H."/>
            <person name="Cheng J.F."/>
            <person name="Jando M."/>
            <person name="Schneider S."/>
            <person name="Bruce D."/>
            <person name="Goodwin L."/>
            <person name="Pitluck S."/>
            <person name="Liolios K."/>
            <person name="Mikhailova N."/>
            <person name="Pati A."/>
            <person name="Ivanova N."/>
            <person name="Mavromatis K."/>
            <person name="Chen A."/>
            <person name="Palaniappan K."/>
            <person name="Chertkov O."/>
            <person name="Land M."/>
            <person name="Hauser L."/>
            <person name="Chang Y.J."/>
            <person name="Jeffries C.D."/>
            <person name="Brettin T."/>
            <person name="Detter J.C."/>
            <person name="Han C."/>
            <person name="Rohde M."/>
            <person name="Goker M."/>
            <person name="Bristow J."/>
            <person name="Eisen J.A."/>
            <person name="Markowitz V."/>
            <person name="Hugenholtz P."/>
            <person name="Kyrpides N.C."/>
            <person name="Klenk H.P."/>
        </authorList>
    </citation>
    <scope>NUCLEOTIDE SEQUENCE [LARGE SCALE GENOMIC DNA]</scope>
    <source>
        <strain evidence="3">ATCC BAA-972 / CDC 1076 / CIP 108378 / DSM 44985 / JCM 13578</strain>
    </source>
</reference>
<name>D6Z9Q5_SEGRD</name>
<evidence type="ECO:0000313" key="3">
    <source>
        <dbReference type="Proteomes" id="UP000002247"/>
    </source>
</evidence>
<dbReference type="Proteomes" id="UP000002247">
    <property type="component" value="Chromosome"/>
</dbReference>
<dbReference type="RefSeq" id="WP_013137038.1">
    <property type="nucleotide sequence ID" value="NC_014168.1"/>
</dbReference>
<organism evidence="2 3">
    <name type="scientific">Segniliparus rotundus (strain ATCC BAA-972 / CDC 1076 / CIP 108378 / DSM 44985 / JCM 13578)</name>
    <dbReference type="NCBI Taxonomy" id="640132"/>
    <lineage>
        <taxon>Bacteria</taxon>
        <taxon>Bacillati</taxon>
        <taxon>Actinomycetota</taxon>
        <taxon>Actinomycetes</taxon>
        <taxon>Mycobacteriales</taxon>
        <taxon>Segniliparaceae</taxon>
        <taxon>Segniliparus</taxon>
    </lineage>
</organism>
<gene>
    <name evidence="2" type="ordered locus">Srot_0090</name>
</gene>
<feature type="region of interest" description="Disordered" evidence="1">
    <location>
        <begin position="345"/>
        <end position="420"/>
    </location>
</feature>
<dbReference type="eggNOG" id="ENOG5033USC">
    <property type="taxonomic scope" value="Bacteria"/>
</dbReference>
<keyword evidence="3" id="KW-1185">Reference proteome</keyword>
<dbReference type="OrthoDB" id="4509678at2"/>
<dbReference type="STRING" id="640132.Srot_0090"/>
<evidence type="ECO:0000313" key="2">
    <source>
        <dbReference type="EMBL" id="ADG96582.1"/>
    </source>
</evidence>
<proteinExistence type="predicted"/>
<dbReference type="AlphaFoldDB" id="D6Z9Q5"/>
<dbReference type="HOGENOM" id="CLU_653619_0_0_11"/>